<keyword evidence="3 9" id="KW-0328">Glycosyltransferase</keyword>
<keyword evidence="2" id="KW-1003">Cell membrane</keyword>
<dbReference type="PANTHER" id="PTHR33908:SF3">
    <property type="entry name" value="UNDECAPRENYL PHOSPHATE-ALPHA-4-AMINO-4-DEOXY-L-ARABINOSE ARABINOSYL TRANSFERASE"/>
    <property type="match status" value="1"/>
</dbReference>
<keyword evidence="6" id="KW-1133">Transmembrane helix</keyword>
<dbReference type="AlphaFoldDB" id="A0A2W1KTV7"/>
<evidence type="ECO:0000313" key="10">
    <source>
        <dbReference type="Proteomes" id="UP000248886"/>
    </source>
</evidence>
<dbReference type="OMA" id="HPPLWNI"/>
<evidence type="ECO:0000256" key="4">
    <source>
        <dbReference type="ARBA" id="ARBA00022679"/>
    </source>
</evidence>
<evidence type="ECO:0000256" key="3">
    <source>
        <dbReference type="ARBA" id="ARBA00022676"/>
    </source>
</evidence>
<dbReference type="GO" id="GO:0000030">
    <property type="term" value="F:mannosyltransferase activity"/>
    <property type="evidence" value="ECO:0007669"/>
    <property type="project" value="InterPro"/>
</dbReference>
<reference evidence="9 10" key="1">
    <citation type="submission" date="2018-06" db="EMBL/GenBank/DDBJ databases">
        <title>Draft sequence of Acidithiobacillus ferrooxidans CCM 4253.</title>
        <authorList>
            <person name="Moya-Beltran A."/>
            <person name="Castro M."/>
            <person name="Covarrubias P.C."/>
            <person name="Issotta F."/>
            <person name="Janiczek O."/>
            <person name="Mandl M."/>
            <person name="Kucera J."/>
            <person name="Quatrini R."/>
        </authorList>
    </citation>
    <scope>NUCLEOTIDE SEQUENCE [LARGE SCALE GENOMIC DNA]</scope>
    <source>
        <strain evidence="9 10">CCM 4253</strain>
    </source>
</reference>
<dbReference type="Pfam" id="PF02366">
    <property type="entry name" value="PMT"/>
    <property type="match status" value="1"/>
</dbReference>
<dbReference type="PANTHER" id="PTHR33908">
    <property type="entry name" value="MANNOSYLTRANSFERASE YKCB-RELATED"/>
    <property type="match status" value="1"/>
</dbReference>
<name>A0A2W1KTV7_ACIFR</name>
<protein>
    <submittedName>
        <fullName evidence="9">Dolichyl-phosphate-mannose--protein mannosyltransferase</fullName>
    </submittedName>
</protein>
<dbReference type="Proteomes" id="UP000248886">
    <property type="component" value="Unassembled WGS sequence"/>
</dbReference>
<evidence type="ECO:0000256" key="6">
    <source>
        <dbReference type="ARBA" id="ARBA00022989"/>
    </source>
</evidence>
<evidence type="ECO:0000256" key="1">
    <source>
        <dbReference type="ARBA" id="ARBA00004651"/>
    </source>
</evidence>
<comment type="subcellular location">
    <subcellularLocation>
        <location evidence="1">Cell membrane</location>
        <topology evidence="1">Multi-pass membrane protein</topology>
    </subcellularLocation>
</comment>
<dbReference type="InterPro" id="IPR050297">
    <property type="entry name" value="LipidA_mod_glycosyltrf_83"/>
</dbReference>
<organism evidence="9 10">
    <name type="scientific">Acidithiobacillus ferrooxidans</name>
    <name type="common">Thiobacillus ferrooxidans</name>
    <dbReference type="NCBI Taxonomy" id="920"/>
    <lineage>
        <taxon>Bacteria</taxon>
        <taxon>Pseudomonadati</taxon>
        <taxon>Pseudomonadota</taxon>
        <taxon>Acidithiobacillia</taxon>
        <taxon>Acidithiobacillales</taxon>
        <taxon>Acidithiobacillaceae</taxon>
        <taxon>Acidithiobacillus</taxon>
    </lineage>
</organism>
<dbReference type="GO" id="GO:0006493">
    <property type="term" value="P:protein O-linked glycosylation"/>
    <property type="evidence" value="ECO:0007669"/>
    <property type="project" value="InterPro"/>
</dbReference>
<evidence type="ECO:0000256" key="5">
    <source>
        <dbReference type="ARBA" id="ARBA00022692"/>
    </source>
</evidence>
<dbReference type="GO" id="GO:0005886">
    <property type="term" value="C:plasma membrane"/>
    <property type="evidence" value="ECO:0007669"/>
    <property type="project" value="UniProtKB-SubCell"/>
</dbReference>
<gene>
    <name evidence="9" type="ORF">DN052_07050</name>
</gene>
<evidence type="ECO:0000313" key="9">
    <source>
        <dbReference type="EMBL" id="PZD82751.1"/>
    </source>
</evidence>
<dbReference type="OrthoDB" id="9124490at2"/>
<evidence type="ECO:0000256" key="7">
    <source>
        <dbReference type="ARBA" id="ARBA00023136"/>
    </source>
</evidence>
<comment type="caution">
    <text evidence="9">The sequence shown here is derived from an EMBL/GenBank/DDBJ whole genome shotgun (WGS) entry which is preliminary data.</text>
</comment>
<sequence>MTTTNTRNYWLLFALAAASFVFTFHNVQYTGEEAVYPLMSYEMWYHGHLLTPVMYGQDYWRPPLDNWLITMVSMWIGWSHMLVAARLIAALATVGSGLLVGWFAGRIWKERRLAAFAALVYITLGDVLFYDGWLAYSDPLFAFFCLAAMLLGWLAVMERRVGFFAIAVLALSCAFLTKALTVYVFYGVAVLVVTYRTRGWRFLFSWPSWGIHLLALVVPVLWYAMAPAGGTMAHGMFDDIIGKLQGQGLLDYLHQFFVFPAQTFGQLLPVGGVVLYALLRRYPISRMNDPQVRTALWIAGVNYLPYWLSPQSGIRYLMPLYGIVALVLAGWVVDAEKTRRLAVKWMMAAILLKYFFALWAFPAYTDRFRPHISAIARDVLMQTHGAPLYVSNAAWVGIGVTADIDLAIRPHPPLVTPPSNLANGFVISYPGAVPPGYTVVSRYQGVWLLCRGTVCGQKDRSHE</sequence>
<keyword evidence="4 9" id="KW-0808">Transferase</keyword>
<keyword evidence="7" id="KW-0472">Membrane</keyword>
<feature type="domain" description="ArnT-like N-terminal" evidence="8">
    <location>
        <begin position="23"/>
        <end position="223"/>
    </location>
</feature>
<evidence type="ECO:0000256" key="2">
    <source>
        <dbReference type="ARBA" id="ARBA00022475"/>
    </source>
</evidence>
<proteinExistence type="predicted"/>
<dbReference type="GO" id="GO:0016763">
    <property type="term" value="F:pentosyltransferase activity"/>
    <property type="evidence" value="ECO:0007669"/>
    <property type="project" value="TreeGrafter"/>
</dbReference>
<keyword evidence="5" id="KW-0812">Transmembrane</keyword>
<dbReference type="EMBL" id="QKQP01000001">
    <property type="protein sequence ID" value="PZD82751.1"/>
    <property type="molecule type" value="Genomic_DNA"/>
</dbReference>
<dbReference type="RefSeq" id="WP_009568275.1">
    <property type="nucleotide sequence ID" value="NZ_AP025160.1"/>
</dbReference>
<dbReference type="GO" id="GO:0010041">
    <property type="term" value="P:response to iron(III) ion"/>
    <property type="evidence" value="ECO:0007669"/>
    <property type="project" value="TreeGrafter"/>
</dbReference>
<dbReference type="InterPro" id="IPR003342">
    <property type="entry name" value="ArnT-like_N"/>
</dbReference>
<dbReference type="GO" id="GO:0009103">
    <property type="term" value="P:lipopolysaccharide biosynthetic process"/>
    <property type="evidence" value="ECO:0007669"/>
    <property type="project" value="UniProtKB-ARBA"/>
</dbReference>
<evidence type="ECO:0000259" key="8">
    <source>
        <dbReference type="Pfam" id="PF02366"/>
    </source>
</evidence>
<dbReference type="GeneID" id="65279612"/>
<accession>A0A2W1KTV7</accession>